<reference evidence="8 9" key="1">
    <citation type="journal article" date="2014" name="Int. J. Syst. Evol. Microbiol.">
        <title>Oceanisphaera profunda sp. nov., a marine bacterium isolated from deep-sea sediment, and emended description of the genus Oceanisphaera.</title>
        <authorList>
            <person name="Xu Z."/>
            <person name="Zhang X.Y."/>
            <person name="Su H.N."/>
            <person name="Yu Z.C."/>
            <person name="Liu C."/>
            <person name="Li H."/>
            <person name="Chen X.L."/>
            <person name="Song X.Y."/>
            <person name="Xie B.B."/>
            <person name="Qin Q.L."/>
            <person name="Zhou B.C."/>
            <person name="Shi M."/>
            <person name="Huang Y."/>
            <person name="Zhang Y.Z."/>
        </authorList>
    </citation>
    <scope>NUCLEOTIDE SEQUENCE [LARGE SCALE GENOMIC DNA]</scope>
    <source>
        <strain evidence="8 9">SM1222</strain>
    </source>
</reference>
<dbReference type="PANTHER" id="PTHR18895">
    <property type="entry name" value="HEMK METHYLTRANSFERASE"/>
    <property type="match status" value="1"/>
</dbReference>
<dbReference type="NCBIfam" id="TIGR00536">
    <property type="entry name" value="hemK_fam"/>
    <property type="match status" value="1"/>
</dbReference>
<dbReference type="CDD" id="cd02440">
    <property type="entry name" value="AdoMet_MTases"/>
    <property type="match status" value="1"/>
</dbReference>
<sequence length="280" mass="30966">MTLAEWRHWLREQLKAGDSPKIDADVLLCHVLAKPRSFILAWPEYVPTATEQAALRLLCARRQMGEPIAHLTGERDFWSLTLKVSPDTLIPRPDTEIIIEAALARLPNGPATLADLGTGTGAIALSLKSERPTDTVYAVEFNANAAALARLNSECLGLPITVLEGSWFEPLVGLKFDMLLSNPPYIDGSDPHLLQGDVRFEPASALIAADEGMADLQHLISQAPEYLKANGWLLLEHGWQQGALVREYFTELGFKAVETLRDYGDNERITLAQWPGRQHV</sequence>
<dbReference type="OrthoDB" id="9800643at2"/>
<dbReference type="InterPro" id="IPR040758">
    <property type="entry name" value="PrmC_N"/>
</dbReference>
<dbReference type="InterPro" id="IPR050320">
    <property type="entry name" value="N5-glutamine_MTase"/>
</dbReference>
<dbReference type="PANTHER" id="PTHR18895:SF74">
    <property type="entry name" value="MTRF1L RELEASE FACTOR GLUTAMINE METHYLTRANSFERASE"/>
    <property type="match status" value="1"/>
</dbReference>
<comment type="similarity">
    <text evidence="5">Belongs to the protein N5-glutamine methyltransferase family. PrmC subfamily.</text>
</comment>
<dbReference type="GO" id="GO:0102559">
    <property type="term" value="F:peptide chain release factor N(5)-glutamine methyltransferase activity"/>
    <property type="evidence" value="ECO:0007669"/>
    <property type="project" value="UniProtKB-EC"/>
</dbReference>
<dbReference type="InterPro" id="IPR019874">
    <property type="entry name" value="RF_methyltr_PrmC"/>
</dbReference>
<dbReference type="Pfam" id="PF17827">
    <property type="entry name" value="PrmC_N"/>
    <property type="match status" value="1"/>
</dbReference>
<dbReference type="KEGG" id="opf:CBP31_12290"/>
<comment type="catalytic activity">
    <reaction evidence="4 5">
        <text>L-glutaminyl-[peptide chain release factor] + S-adenosyl-L-methionine = N(5)-methyl-L-glutaminyl-[peptide chain release factor] + S-adenosyl-L-homocysteine + H(+)</text>
        <dbReference type="Rhea" id="RHEA:42896"/>
        <dbReference type="Rhea" id="RHEA-COMP:10271"/>
        <dbReference type="Rhea" id="RHEA-COMP:10272"/>
        <dbReference type="ChEBI" id="CHEBI:15378"/>
        <dbReference type="ChEBI" id="CHEBI:30011"/>
        <dbReference type="ChEBI" id="CHEBI:57856"/>
        <dbReference type="ChEBI" id="CHEBI:59789"/>
        <dbReference type="ChEBI" id="CHEBI:61891"/>
        <dbReference type="EC" id="2.1.1.297"/>
    </reaction>
</comment>
<dbReference type="AlphaFoldDB" id="A0A1Y0D6X6"/>
<dbReference type="FunFam" id="3.40.50.150:FF:000053">
    <property type="entry name" value="Release factor glutamine methyltransferase"/>
    <property type="match status" value="1"/>
</dbReference>
<comment type="function">
    <text evidence="5">Methylates the class 1 translation termination release factors RF1/PrfA and RF2/PrfB on the glutamine residue of the universally conserved GGQ motif.</text>
</comment>
<dbReference type="RefSeq" id="WP_087037697.1">
    <property type="nucleotide sequence ID" value="NZ_CP021377.1"/>
</dbReference>
<evidence type="ECO:0000256" key="5">
    <source>
        <dbReference type="HAMAP-Rule" id="MF_02126"/>
    </source>
</evidence>
<feature type="domain" description="Release factor glutamine methyltransferase N-terminal" evidence="7">
    <location>
        <begin position="5"/>
        <end position="73"/>
    </location>
</feature>
<dbReference type="InterPro" id="IPR002052">
    <property type="entry name" value="DNA_methylase_N6_adenine_CS"/>
</dbReference>
<feature type="binding site" evidence="5">
    <location>
        <position position="182"/>
    </location>
    <ligand>
        <name>S-adenosyl-L-methionine</name>
        <dbReference type="ChEBI" id="CHEBI:59789"/>
    </ligand>
</feature>
<dbReference type="NCBIfam" id="TIGR03534">
    <property type="entry name" value="RF_mod_PrmC"/>
    <property type="match status" value="1"/>
</dbReference>
<dbReference type="Proteomes" id="UP000243937">
    <property type="component" value="Chromosome"/>
</dbReference>
<keyword evidence="9" id="KW-1185">Reference proteome</keyword>
<dbReference type="EMBL" id="CP021377">
    <property type="protein sequence ID" value="ART83301.1"/>
    <property type="molecule type" value="Genomic_DNA"/>
</dbReference>
<dbReference type="PROSITE" id="PS00092">
    <property type="entry name" value="N6_MTASE"/>
    <property type="match status" value="1"/>
</dbReference>
<dbReference type="GO" id="GO:0003676">
    <property type="term" value="F:nucleic acid binding"/>
    <property type="evidence" value="ECO:0007669"/>
    <property type="project" value="InterPro"/>
</dbReference>
<dbReference type="Gene3D" id="3.40.50.150">
    <property type="entry name" value="Vaccinia Virus protein VP39"/>
    <property type="match status" value="1"/>
</dbReference>
<proteinExistence type="inferred from homology"/>
<dbReference type="InterPro" id="IPR004556">
    <property type="entry name" value="HemK-like"/>
</dbReference>
<feature type="binding site" evidence="5">
    <location>
        <position position="140"/>
    </location>
    <ligand>
        <name>S-adenosyl-L-methionine</name>
        <dbReference type="ChEBI" id="CHEBI:59789"/>
    </ligand>
</feature>
<name>A0A1Y0D6X6_9GAMM</name>
<evidence type="ECO:0000313" key="9">
    <source>
        <dbReference type="Proteomes" id="UP000243937"/>
    </source>
</evidence>
<feature type="binding site" evidence="5">
    <location>
        <begin position="117"/>
        <end position="121"/>
    </location>
    <ligand>
        <name>S-adenosyl-L-methionine</name>
        <dbReference type="ChEBI" id="CHEBI:59789"/>
    </ligand>
</feature>
<dbReference type="EC" id="2.1.1.297" evidence="5"/>
<evidence type="ECO:0000313" key="8">
    <source>
        <dbReference type="EMBL" id="ART83301.1"/>
    </source>
</evidence>
<evidence type="ECO:0000259" key="7">
    <source>
        <dbReference type="Pfam" id="PF17827"/>
    </source>
</evidence>
<dbReference type="HAMAP" id="MF_02126">
    <property type="entry name" value="RF_methyltr_PrmC"/>
    <property type="match status" value="1"/>
</dbReference>
<protein>
    <recommendedName>
        <fullName evidence="5">Release factor glutamine methyltransferase</fullName>
        <shortName evidence="5">RF MTase</shortName>
        <ecNumber evidence="5">2.1.1.297</ecNumber>
    </recommendedName>
    <alternativeName>
        <fullName evidence="5">N5-glutamine methyltransferase PrmC</fullName>
    </alternativeName>
    <alternativeName>
        <fullName evidence="5">Protein-(glutamine-N5) MTase PrmC</fullName>
    </alternativeName>
    <alternativeName>
        <fullName evidence="5">Protein-glutamine N-methyltransferase PrmC</fullName>
    </alternativeName>
</protein>
<feature type="binding site" evidence="5">
    <location>
        <begin position="182"/>
        <end position="185"/>
    </location>
    <ligand>
        <name>substrate</name>
    </ligand>
</feature>
<evidence type="ECO:0000256" key="1">
    <source>
        <dbReference type="ARBA" id="ARBA00022603"/>
    </source>
</evidence>
<dbReference type="Pfam" id="PF05175">
    <property type="entry name" value="MTS"/>
    <property type="match status" value="1"/>
</dbReference>
<dbReference type="InterPro" id="IPR029063">
    <property type="entry name" value="SAM-dependent_MTases_sf"/>
</dbReference>
<keyword evidence="2 5" id="KW-0808">Transferase</keyword>
<keyword evidence="1 5" id="KW-0489">Methyltransferase</keyword>
<evidence type="ECO:0000256" key="4">
    <source>
        <dbReference type="ARBA" id="ARBA00048391"/>
    </source>
</evidence>
<organism evidence="8 9">
    <name type="scientific">Oceanisphaera profunda</name>
    <dbReference type="NCBI Taxonomy" id="1416627"/>
    <lineage>
        <taxon>Bacteria</taxon>
        <taxon>Pseudomonadati</taxon>
        <taxon>Pseudomonadota</taxon>
        <taxon>Gammaproteobacteria</taxon>
        <taxon>Aeromonadales</taxon>
        <taxon>Aeromonadaceae</taxon>
        <taxon>Oceanisphaera</taxon>
    </lineage>
</organism>
<accession>A0A1Y0D6X6</accession>
<evidence type="ECO:0000259" key="6">
    <source>
        <dbReference type="Pfam" id="PF05175"/>
    </source>
</evidence>
<evidence type="ECO:0000256" key="3">
    <source>
        <dbReference type="ARBA" id="ARBA00022691"/>
    </source>
</evidence>
<dbReference type="InterPro" id="IPR007848">
    <property type="entry name" value="Small_mtfrase_dom"/>
</dbReference>
<feature type="domain" description="Methyltransferase small" evidence="6">
    <location>
        <begin position="111"/>
        <end position="190"/>
    </location>
</feature>
<dbReference type="Gene3D" id="1.10.8.10">
    <property type="entry name" value="DNA helicase RuvA subunit, C-terminal domain"/>
    <property type="match status" value="1"/>
</dbReference>
<keyword evidence="3 5" id="KW-0949">S-adenosyl-L-methionine</keyword>
<feature type="binding site" evidence="5">
    <location>
        <position position="167"/>
    </location>
    <ligand>
        <name>S-adenosyl-L-methionine</name>
        <dbReference type="ChEBI" id="CHEBI:59789"/>
    </ligand>
</feature>
<dbReference type="SUPFAM" id="SSF53335">
    <property type="entry name" value="S-adenosyl-L-methionine-dependent methyltransferases"/>
    <property type="match status" value="1"/>
</dbReference>
<dbReference type="GO" id="GO:0032259">
    <property type="term" value="P:methylation"/>
    <property type="evidence" value="ECO:0007669"/>
    <property type="project" value="UniProtKB-KW"/>
</dbReference>
<gene>
    <name evidence="5" type="primary">prmC</name>
    <name evidence="8" type="ORF">CBP31_12290</name>
</gene>
<evidence type="ECO:0000256" key="2">
    <source>
        <dbReference type="ARBA" id="ARBA00022679"/>
    </source>
</evidence>